<dbReference type="OrthoDB" id="384974at2"/>
<evidence type="ECO:0000256" key="1">
    <source>
        <dbReference type="ARBA" id="ARBA00006817"/>
    </source>
</evidence>
<protein>
    <submittedName>
        <fullName evidence="3">Uncharacterized protein YndB with AHSA1/START domain</fullName>
    </submittedName>
</protein>
<comment type="similarity">
    <text evidence="1">Belongs to the AHA1 family.</text>
</comment>
<dbReference type="Pfam" id="PF08327">
    <property type="entry name" value="AHSA1"/>
    <property type="match status" value="1"/>
</dbReference>
<accession>A0A495PS74</accession>
<evidence type="ECO:0000313" key="4">
    <source>
        <dbReference type="Proteomes" id="UP000276282"/>
    </source>
</evidence>
<comment type="caution">
    <text evidence="3">The sequence shown here is derived from an EMBL/GenBank/DDBJ whole genome shotgun (WGS) entry which is preliminary data.</text>
</comment>
<sequence>MEEIKISTIVNADIKSVWEKWILPEHIKNWYYASEDWHCPKVENDLKENGNFNIRMEAKDGSMGFDFEGFYTEVVEFKYIAYKMTDGRKVGITFSKNEKGILITETFEAETQNSIEMQKQGWQAILDNFKKYAEEKN</sequence>
<evidence type="ECO:0000259" key="2">
    <source>
        <dbReference type="Pfam" id="PF08327"/>
    </source>
</evidence>
<feature type="domain" description="Activator of Hsp90 ATPase homologue 1/2-like C-terminal" evidence="2">
    <location>
        <begin position="12"/>
        <end position="134"/>
    </location>
</feature>
<gene>
    <name evidence="3" type="ORF">BC962_1641</name>
</gene>
<dbReference type="RefSeq" id="WP_121345490.1">
    <property type="nucleotide sequence ID" value="NZ_RBLG01000002.1"/>
</dbReference>
<dbReference type="Gene3D" id="3.30.530.20">
    <property type="match status" value="1"/>
</dbReference>
<dbReference type="AlphaFoldDB" id="A0A495PS74"/>
<dbReference type="EMBL" id="RBLG01000002">
    <property type="protein sequence ID" value="RKS53391.1"/>
    <property type="molecule type" value="Genomic_DNA"/>
</dbReference>
<keyword evidence="4" id="KW-1185">Reference proteome</keyword>
<dbReference type="Proteomes" id="UP000276282">
    <property type="component" value="Unassembled WGS sequence"/>
</dbReference>
<reference evidence="3 4" key="1">
    <citation type="submission" date="2018-10" db="EMBL/GenBank/DDBJ databases">
        <title>Genomic Encyclopedia of Archaeal and Bacterial Type Strains, Phase II (KMG-II): from individual species to whole genera.</title>
        <authorList>
            <person name="Goeker M."/>
        </authorList>
    </citation>
    <scope>NUCLEOTIDE SEQUENCE [LARGE SCALE GENOMIC DNA]</scope>
    <source>
        <strain evidence="3 4">DSM 19839</strain>
    </source>
</reference>
<dbReference type="InterPro" id="IPR023393">
    <property type="entry name" value="START-like_dom_sf"/>
</dbReference>
<dbReference type="InterPro" id="IPR013538">
    <property type="entry name" value="ASHA1/2-like_C"/>
</dbReference>
<dbReference type="CDD" id="cd08897">
    <property type="entry name" value="SRPBCC_CalC_Aha1-like_4"/>
    <property type="match status" value="1"/>
</dbReference>
<evidence type="ECO:0000313" key="3">
    <source>
        <dbReference type="EMBL" id="RKS53391.1"/>
    </source>
</evidence>
<proteinExistence type="inferred from homology"/>
<dbReference type="SUPFAM" id="SSF55961">
    <property type="entry name" value="Bet v1-like"/>
    <property type="match status" value="1"/>
</dbReference>
<name>A0A495PS74_9FLAO</name>
<organism evidence="3 4">
    <name type="scientific">Gillisia mitskevichiae</name>
    <dbReference type="NCBI Taxonomy" id="270921"/>
    <lineage>
        <taxon>Bacteria</taxon>
        <taxon>Pseudomonadati</taxon>
        <taxon>Bacteroidota</taxon>
        <taxon>Flavobacteriia</taxon>
        <taxon>Flavobacteriales</taxon>
        <taxon>Flavobacteriaceae</taxon>
        <taxon>Gillisia</taxon>
    </lineage>
</organism>